<keyword evidence="4" id="KW-0333">Golgi apparatus</keyword>
<feature type="coiled-coil region" evidence="7">
    <location>
        <begin position="29"/>
        <end position="84"/>
    </location>
</feature>
<evidence type="ECO:0000256" key="7">
    <source>
        <dbReference type="SAM" id="Coils"/>
    </source>
</evidence>
<comment type="subcellular location">
    <subcellularLocation>
        <location evidence="1">Golgi apparatus membrane</location>
        <topology evidence="1">Single-pass membrane protein</topology>
    </subcellularLocation>
</comment>
<dbReference type="RefSeq" id="XP_031388378.1">
    <property type="nucleotide sequence ID" value="XM_031532518.1"/>
</dbReference>
<keyword evidence="5 7" id="KW-0175">Coiled coil</keyword>
<evidence type="ECO:0000256" key="4">
    <source>
        <dbReference type="ARBA" id="ARBA00023034"/>
    </source>
</evidence>
<reference evidence="9 10" key="2">
    <citation type="submission" date="2025-04" db="UniProtKB">
        <authorList>
            <consortium name="RefSeq"/>
        </authorList>
    </citation>
    <scope>IDENTIFICATION</scope>
    <source>
        <tissue evidence="9 10">Leaf</tissue>
    </source>
</reference>
<evidence type="ECO:0000313" key="14">
    <source>
        <dbReference type="RefSeq" id="XP_031388379.1"/>
    </source>
</evidence>
<dbReference type="GO" id="GO:0031985">
    <property type="term" value="C:Golgi cisterna"/>
    <property type="evidence" value="ECO:0007669"/>
    <property type="project" value="TreeGrafter"/>
</dbReference>
<dbReference type="GO" id="GO:0000301">
    <property type="term" value="P:retrograde transport, vesicle recycling within Golgi"/>
    <property type="evidence" value="ECO:0007669"/>
    <property type="project" value="TreeGrafter"/>
</dbReference>
<evidence type="ECO:0000256" key="5">
    <source>
        <dbReference type="ARBA" id="ARBA00023054"/>
    </source>
</evidence>
<dbReference type="RefSeq" id="XP_031388376.1">
    <property type="nucleotide sequence ID" value="XM_031532516.1"/>
</dbReference>
<dbReference type="AlphaFoldDB" id="A0A6P8DAX0"/>
<keyword evidence="8" id="KW-1185">Reference proteome</keyword>
<evidence type="ECO:0000256" key="3">
    <source>
        <dbReference type="ARBA" id="ARBA00022989"/>
    </source>
</evidence>
<sequence>MEAFESKVRETLGNHLVRCKMEAWQEEEAERARQGQRDAESKLSTLEVEMRKMRVDMAAMKRDAEHSRQEHMKLEKRYRELTDLLYHKQAQLEATAGEKRLQEVQVFMHLFLMMYLLHHLQDRADNFSAREVAESMGLATPNLP</sequence>
<evidence type="ECO:0000313" key="8">
    <source>
        <dbReference type="Proteomes" id="UP000515151"/>
    </source>
</evidence>
<dbReference type="OrthoDB" id="248903at2759"/>
<dbReference type="RefSeq" id="XP_031388377.1">
    <property type="nucleotide sequence ID" value="XM_031532517.1"/>
</dbReference>
<dbReference type="InterPro" id="IPR019177">
    <property type="entry name" value="Golgin_subfamily_A_member_5"/>
</dbReference>
<dbReference type="Proteomes" id="UP000515151">
    <property type="component" value="Chromosome 3"/>
</dbReference>
<dbReference type="GeneID" id="116201318"/>
<dbReference type="RefSeq" id="XP_031388375.1">
    <property type="nucleotide sequence ID" value="XM_031532515.1"/>
</dbReference>
<keyword evidence="6" id="KW-0472">Membrane</keyword>
<evidence type="ECO:0000313" key="10">
    <source>
        <dbReference type="RefSeq" id="XP_031388375.1"/>
    </source>
</evidence>
<evidence type="ECO:0000256" key="2">
    <source>
        <dbReference type="ARBA" id="ARBA00022692"/>
    </source>
</evidence>
<proteinExistence type="predicted"/>
<evidence type="ECO:0000313" key="9">
    <source>
        <dbReference type="RefSeq" id="XP_031388374.1"/>
    </source>
</evidence>
<evidence type="ECO:0000313" key="12">
    <source>
        <dbReference type="RefSeq" id="XP_031388377.1"/>
    </source>
</evidence>
<reference evidence="8" key="1">
    <citation type="journal article" date="2020" name="Plant Biotechnol. J.">
        <title>The pomegranate (Punica granatum L.) draft genome dissects genetic divergence between soft- and hard-seeded cultivars.</title>
        <authorList>
            <person name="Luo X."/>
            <person name="Li H."/>
            <person name="Wu Z."/>
            <person name="Yao W."/>
            <person name="Zhao P."/>
            <person name="Cao D."/>
            <person name="Yu H."/>
            <person name="Li K."/>
            <person name="Poudel K."/>
            <person name="Zhao D."/>
            <person name="Zhang F."/>
            <person name="Xia X."/>
            <person name="Chen L."/>
            <person name="Wang Q."/>
            <person name="Jing D."/>
            <person name="Cao S."/>
        </authorList>
    </citation>
    <scope>NUCLEOTIDE SEQUENCE [LARGE SCALE GENOMIC DNA]</scope>
</reference>
<evidence type="ECO:0000256" key="1">
    <source>
        <dbReference type="ARBA" id="ARBA00004194"/>
    </source>
</evidence>
<evidence type="ECO:0000313" key="11">
    <source>
        <dbReference type="RefSeq" id="XP_031388376.1"/>
    </source>
</evidence>
<name>A0A6P8DAX0_PUNGR</name>
<dbReference type="RefSeq" id="XP_031388374.1">
    <property type="nucleotide sequence ID" value="XM_031532514.1"/>
</dbReference>
<keyword evidence="2" id="KW-0812">Transmembrane</keyword>
<dbReference type="GO" id="GO:0007030">
    <property type="term" value="P:Golgi organization"/>
    <property type="evidence" value="ECO:0007669"/>
    <property type="project" value="InterPro"/>
</dbReference>
<dbReference type="GO" id="GO:0000139">
    <property type="term" value="C:Golgi membrane"/>
    <property type="evidence" value="ECO:0007669"/>
    <property type="project" value="UniProtKB-SubCell"/>
</dbReference>
<keyword evidence="3" id="KW-1133">Transmembrane helix</keyword>
<gene>
    <name evidence="9 10 11 12 13 14" type="primary">LOC116201318</name>
</gene>
<dbReference type="RefSeq" id="XP_031388379.1">
    <property type="nucleotide sequence ID" value="XM_031532519.1"/>
</dbReference>
<evidence type="ECO:0000256" key="6">
    <source>
        <dbReference type="ARBA" id="ARBA00023136"/>
    </source>
</evidence>
<dbReference type="PANTHER" id="PTHR13815">
    <property type="entry name" value="GOLGIN-84"/>
    <property type="match status" value="1"/>
</dbReference>
<protein>
    <submittedName>
        <fullName evidence="9 10">Golgin-84-like isoform X1</fullName>
    </submittedName>
</protein>
<evidence type="ECO:0000313" key="13">
    <source>
        <dbReference type="RefSeq" id="XP_031388378.1"/>
    </source>
</evidence>
<accession>A0A6P8DAX0</accession>
<dbReference type="PANTHER" id="PTHR13815:SF7">
    <property type="entry name" value="GOLGIN SUBFAMILY A MEMBER 5"/>
    <property type="match status" value="1"/>
</dbReference>
<organism evidence="8 13">
    <name type="scientific">Punica granatum</name>
    <name type="common">Pomegranate</name>
    <dbReference type="NCBI Taxonomy" id="22663"/>
    <lineage>
        <taxon>Eukaryota</taxon>
        <taxon>Viridiplantae</taxon>
        <taxon>Streptophyta</taxon>
        <taxon>Embryophyta</taxon>
        <taxon>Tracheophyta</taxon>
        <taxon>Spermatophyta</taxon>
        <taxon>Magnoliopsida</taxon>
        <taxon>eudicotyledons</taxon>
        <taxon>Gunneridae</taxon>
        <taxon>Pentapetalae</taxon>
        <taxon>rosids</taxon>
        <taxon>malvids</taxon>
        <taxon>Myrtales</taxon>
        <taxon>Lythraceae</taxon>
        <taxon>Punica</taxon>
    </lineage>
</organism>